<evidence type="ECO:0000256" key="5">
    <source>
        <dbReference type="ARBA" id="ARBA00022984"/>
    </source>
</evidence>
<evidence type="ECO:0000256" key="8">
    <source>
        <dbReference type="ARBA" id="ARBA00060041"/>
    </source>
</evidence>
<feature type="transmembrane region" description="Helical" evidence="10">
    <location>
        <begin position="164"/>
        <end position="188"/>
    </location>
</feature>
<feature type="transmembrane region" description="Helical" evidence="10">
    <location>
        <begin position="519"/>
        <end position="542"/>
    </location>
</feature>
<feature type="transmembrane region" description="Helical" evidence="10">
    <location>
        <begin position="121"/>
        <end position="144"/>
    </location>
</feature>
<feature type="transmembrane region" description="Helical" evidence="10">
    <location>
        <begin position="345"/>
        <end position="363"/>
    </location>
</feature>
<evidence type="ECO:0000256" key="12">
    <source>
        <dbReference type="SAM" id="MobiDB-lite"/>
    </source>
</evidence>
<dbReference type="GO" id="GO:0009252">
    <property type="term" value="P:peptidoglycan biosynthetic process"/>
    <property type="evidence" value="ECO:0007669"/>
    <property type="project" value="UniProtKB-UniRule"/>
</dbReference>
<dbReference type="PRINTS" id="PR01806">
    <property type="entry name" value="VIRFACTRMVIN"/>
</dbReference>
<evidence type="ECO:0000256" key="11">
    <source>
        <dbReference type="PIRNR" id="PIRNR002869"/>
    </source>
</evidence>
<name>A0A1N6TA20_9GAMM</name>
<evidence type="ECO:0000256" key="9">
    <source>
        <dbReference type="ARBA" id="ARBA00061532"/>
    </source>
</evidence>
<dbReference type="InterPro" id="IPR004268">
    <property type="entry name" value="MurJ"/>
</dbReference>
<keyword evidence="14" id="KW-1185">Reference proteome</keyword>
<evidence type="ECO:0000256" key="6">
    <source>
        <dbReference type="ARBA" id="ARBA00022989"/>
    </source>
</evidence>
<evidence type="ECO:0000256" key="7">
    <source>
        <dbReference type="ARBA" id="ARBA00023136"/>
    </source>
</evidence>
<keyword evidence="10 11" id="KW-0961">Cell wall biogenesis/degradation</keyword>
<keyword evidence="2 10" id="KW-1003">Cell membrane</keyword>
<keyword evidence="10 11" id="KW-0813">Transport</keyword>
<comment type="subcellular location">
    <subcellularLocation>
        <location evidence="10">Cell inner membrane</location>
        <topology evidence="10">Multi-pass membrane protein</topology>
    </subcellularLocation>
    <subcellularLocation>
        <location evidence="1">Cell membrane</location>
        <topology evidence="1">Multi-pass membrane protein</topology>
    </subcellularLocation>
</comment>
<feature type="transmembrane region" description="Helical" evidence="10">
    <location>
        <begin position="60"/>
        <end position="79"/>
    </location>
</feature>
<keyword evidence="4 10" id="KW-0133">Cell shape</keyword>
<sequence length="549" mass="59682">MNSPGHPAPPVDKAPDPAAATPEAPSADMPPAKRSGMLRSTAVFTAMTFLSRIAGYLRDWLQATMFGAGPAVSAFVVAYRIPNYLRRIFAEGSFSSAFVPVLTEMRERGDKQALQDFMDHVAGALLAAVIVISGIGMLAAPWIAKLFLLFASPDAGTVPLAAEMLRITFPYLTFISMTALAGAALNSFRHFGLPAFAPILHNLALIAAMLLLAKHLKVPEMALAWGVLAAGILQMLLLWPALGRLGIRPRFRFNFRHEGVRRVFKLMLPTVFSSSVAQVNVLVGTMFASLLVPAAQSWLYYSDRLTEMPLGLFGVAIGTVILPQLSRHHAQDDEAGYSKSLDWGLRMVLLLGLPAAVGLALLAEPLTVSLFRYGEFTSQDSQMVGYALTAMCIGVPAFMLSKVLLSAFYSRKDTKTPMKAAVWTVVCNVILIVALVTPMWKMGLPYAHTGIAAATAIAGTFNAVLLWRWLRRDGIYQPEPGWGRWLLRLALALVVMGVVVVGLREWIGDWTVMRASHRWAWLLIVIAAGGAAYGATLLLAGVRPRHLRH</sequence>
<feature type="transmembrane region" description="Helical" evidence="10">
    <location>
        <begin position="222"/>
        <end position="242"/>
    </location>
</feature>
<evidence type="ECO:0000256" key="3">
    <source>
        <dbReference type="ARBA" id="ARBA00022692"/>
    </source>
</evidence>
<evidence type="ECO:0000313" key="13">
    <source>
        <dbReference type="EMBL" id="SIQ50218.1"/>
    </source>
</evidence>
<keyword evidence="10" id="KW-0997">Cell inner membrane</keyword>
<reference evidence="14" key="1">
    <citation type="submission" date="2017-01" db="EMBL/GenBank/DDBJ databases">
        <authorList>
            <person name="Varghese N."/>
            <person name="Submissions S."/>
        </authorList>
    </citation>
    <scope>NUCLEOTIDE SEQUENCE [LARGE SCALE GENOMIC DNA]</scope>
    <source>
        <strain evidence="14">UM1</strain>
    </source>
</reference>
<dbReference type="EMBL" id="FTLW01000003">
    <property type="protein sequence ID" value="SIQ50218.1"/>
    <property type="molecule type" value="Genomic_DNA"/>
</dbReference>
<feature type="compositionally biased region" description="Pro residues" evidence="12">
    <location>
        <begin position="1"/>
        <end position="12"/>
    </location>
</feature>
<feature type="transmembrane region" description="Helical" evidence="10">
    <location>
        <begin position="446"/>
        <end position="465"/>
    </location>
</feature>
<feature type="transmembrane region" description="Helical" evidence="10">
    <location>
        <begin position="485"/>
        <end position="507"/>
    </location>
</feature>
<feature type="transmembrane region" description="Helical" evidence="10">
    <location>
        <begin position="195"/>
        <end position="216"/>
    </location>
</feature>
<feature type="transmembrane region" description="Helical" evidence="10">
    <location>
        <begin position="383"/>
        <end position="408"/>
    </location>
</feature>
<keyword evidence="7 10" id="KW-0472">Membrane</keyword>
<dbReference type="PIRSF" id="PIRSF002869">
    <property type="entry name" value="MviN"/>
    <property type="match status" value="1"/>
</dbReference>
<feature type="transmembrane region" description="Helical" evidence="10">
    <location>
        <begin position="308"/>
        <end position="325"/>
    </location>
</feature>
<keyword evidence="5 10" id="KW-0573">Peptidoglycan synthesis</keyword>
<dbReference type="GO" id="GO:0071555">
    <property type="term" value="P:cell wall organization"/>
    <property type="evidence" value="ECO:0007669"/>
    <property type="project" value="UniProtKB-UniRule"/>
</dbReference>
<dbReference type="PANTHER" id="PTHR47019">
    <property type="entry name" value="LIPID II FLIPPASE MURJ"/>
    <property type="match status" value="1"/>
</dbReference>
<dbReference type="Proteomes" id="UP000241788">
    <property type="component" value="Unassembled WGS sequence"/>
</dbReference>
<gene>
    <name evidence="10" type="primary">murJ</name>
    <name evidence="13" type="ORF">SAMN05421546_1311</name>
</gene>
<dbReference type="GO" id="GO:0015648">
    <property type="term" value="F:lipid-linked peptidoglycan transporter activity"/>
    <property type="evidence" value="ECO:0007669"/>
    <property type="project" value="UniProtKB-UniRule"/>
</dbReference>
<comment type="similarity">
    <text evidence="9 10 11">Belongs to the MurJ/MviN family.</text>
</comment>
<feature type="region of interest" description="Disordered" evidence="12">
    <location>
        <begin position="1"/>
        <end position="34"/>
    </location>
</feature>
<dbReference type="AlphaFoldDB" id="A0A1N6TA20"/>
<evidence type="ECO:0000256" key="2">
    <source>
        <dbReference type="ARBA" id="ARBA00022475"/>
    </source>
</evidence>
<dbReference type="UniPathway" id="UPA00219"/>
<dbReference type="CDD" id="cd13123">
    <property type="entry name" value="MATE_MurJ_like"/>
    <property type="match status" value="1"/>
</dbReference>
<evidence type="ECO:0000313" key="14">
    <source>
        <dbReference type="Proteomes" id="UP000241788"/>
    </source>
</evidence>
<accession>A0A1N6TA20</accession>
<feature type="transmembrane region" description="Helical" evidence="10">
    <location>
        <begin position="263"/>
        <end position="288"/>
    </location>
</feature>
<dbReference type="NCBIfam" id="TIGR01695">
    <property type="entry name" value="murJ_mviN"/>
    <property type="match status" value="1"/>
</dbReference>
<evidence type="ECO:0000256" key="4">
    <source>
        <dbReference type="ARBA" id="ARBA00022960"/>
    </source>
</evidence>
<dbReference type="PANTHER" id="PTHR47019:SF1">
    <property type="entry name" value="LIPID II FLIPPASE MURJ"/>
    <property type="match status" value="1"/>
</dbReference>
<dbReference type="GO" id="GO:0008360">
    <property type="term" value="P:regulation of cell shape"/>
    <property type="evidence" value="ECO:0007669"/>
    <property type="project" value="UniProtKB-UniRule"/>
</dbReference>
<keyword evidence="3 10" id="KW-0812">Transmembrane</keyword>
<dbReference type="GO" id="GO:0005886">
    <property type="term" value="C:plasma membrane"/>
    <property type="evidence" value="ECO:0007669"/>
    <property type="project" value="UniProtKB-SubCell"/>
</dbReference>
<organism evidence="13 14">
    <name type="scientific">Solilutibacter tolerans</name>
    <dbReference type="NCBI Taxonomy" id="1604334"/>
    <lineage>
        <taxon>Bacteria</taxon>
        <taxon>Pseudomonadati</taxon>
        <taxon>Pseudomonadota</taxon>
        <taxon>Gammaproteobacteria</taxon>
        <taxon>Lysobacterales</taxon>
        <taxon>Lysobacteraceae</taxon>
        <taxon>Solilutibacter</taxon>
    </lineage>
</organism>
<dbReference type="InterPro" id="IPR051050">
    <property type="entry name" value="Lipid_II_flippase_MurJ/MviN"/>
</dbReference>
<dbReference type="Pfam" id="PF03023">
    <property type="entry name" value="MurJ"/>
    <property type="match status" value="1"/>
</dbReference>
<feature type="compositionally biased region" description="Low complexity" evidence="12">
    <location>
        <begin position="16"/>
        <end position="27"/>
    </location>
</feature>
<proteinExistence type="inferred from homology"/>
<evidence type="ECO:0000256" key="1">
    <source>
        <dbReference type="ARBA" id="ARBA00004651"/>
    </source>
</evidence>
<feature type="transmembrane region" description="Helical" evidence="10">
    <location>
        <begin position="420"/>
        <end position="440"/>
    </location>
</feature>
<comment type="pathway">
    <text evidence="10">Cell wall biogenesis; peptidoglycan biosynthesis.</text>
</comment>
<keyword evidence="6 10" id="KW-1133">Transmembrane helix</keyword>
<dbReference type="GO" id="GO:0034204">
    <property type="term" value="P:lipid translocation"/>
    <property type="evidence" value="ECO:0007669"/>
    <property type="project" value="TreeGrafter"/>
</dbReference>
<protein>
    <recommendedName>
        <fullName evidence="10">Probable lipid II flippase MurJ</fullName>
    </recommendedName>
</protein>
<comment type="function">
    <text evidence="8 10 11">Involved in peptidoglycan biosynthesis. Transports lipid-linked peptidoglycan precursors from the inner to the outer leaflet of the cytoplasmic membrane.</text>
</comment>
<dbReference type="HAMAP" id="MF_02078">
    <property type="entry name" value="MurJ_MviN"/>
    <property type="match status" value="1"/>
</dbReference>
<dbReference type="STRING" id="1604334.SAMN05421546_1311"/>
<evidence type="ECO:0000256" key="10">
    <source>
        <dbReference type="HAMAP-Rule" id="MF_02078"/>
    </source>
</evidence>